<evidence type="ECO:0000313" key="4">
    <source>
        <dbReference type="Proteomes" id="UP001515480"/>
    </source>
</evidence>
<protein>
    <submittedName>
        <fullName evidence="3">Uncharacterized protein</fullName>
    </submittedName>
</protein>
<reference evidence="3 4" key="1">
    <citation type="journal article" date="2024" name="Science">
        <title>Giant polyketide synthase enzymes in the biosynthesis of giant marine polyether toxins.</title>
        <authorList>
            <person name="Fallon T.R."/>
            <person name="Shende V.V."/>
            <person name="Wierzbicki I.H."/>
            <person name="Pendleton A.L."/>
            <person name="Watervoot N.F."/>
            <person name="Auber R.P."/>
            <person name="Gonzalez D.J."/>
            <person name="Wisecaver J.H."/>
            <person name="Moore B.S."/>
        </authorList>
    </citation>
    <scope>NUCLEOTIDE SEQUENCE [LARGE SCALE GENOMIC DNA]</scope>
    <source>
        <strain evidence="3 4">12B1</strain>
    </source>
</reference>
<sequence length="415" mass="45744">MASASFGALGELGGEDEASDVASLLGSEMKHPSLSSEMNRPTSVSRDSMEPNIPDDLQFELAIAEGLILLMFLLLLVLLIARFICCARRRRWRRLKTGRKRGAPKGPRRKRRQCEDDEPEQDDSMEDESAEESWDEEDDDLMDESPSEVSIKAKSNLAQRITELLDSIARPGTPARKELNATVRLDLESGKSADEILAKLQKRARGRERGSSSSKKKSPPILHTTRQVKPAEETHRPEPAAREPLKKPVVNENSRKEACASAAHADASVNEKSDEAEVKAHTCSTSAAPPVEREVKLTASLDEIIMSGPQWDRRRARANDAFAALAAEADYEELIQPWDSISNVMPASIVTVNEPPVMTSRGAARQHKPPQLSSMAAPSPSCEKQPPKHGTEDLPRQPKRRPYCISVPDSVAEID</sequence>
<feature type="compositionally biased region" description="Basic and acidic residues" evidence="1">
    <location>
        <begin position="385"/>
        <end position="396"/>
    </location>
</feature>
<dbReference type="EMBL" id="JBGBPQ010000012">
    <property type="protein sequence ID" value="KAL1514480.1"/>
    <property type="molecule type" value="Genomic_DNA"/>
</dbReference>
<feature type="region of interest" description="Disordered" evidence="1">
    <location>
        <begin position="97"/>
        <end position="150"/>
    </location>
</feature>
<feature type="compositionally biased region" description="Basic and acidic residues" evidence="1">
    <location>
        <begin position="229"/>
        <end position="246"/>
    </location>
</feature>
<proteinExistence type="predicted"/>
<evidence type="ECO:0000256" key="1">
    <source>
        <dbReference type="SAM" id="MobiDB-lite"/>
    </source>
</evidence>
<evidence type="ECO:0000256" key="2">
    <source>
        <dbReference type="SAM" id="Phobius"/>
    </source>
</evidence>
<feature type="region of interest" description="Disordered" evidence="1">
    <location>
        <begin position="356"/>
        <end position="415"/>
    </location>
</feature>
<dbReference type="AlphaFoldDB" id="A0AB34J6L9"/>
<feature type="compositionally biased region" description="Polar residues" evidence="1">
    <location>
        <begin position="33"/>
        <end position="46"/>
    </location>
</feature>
<evidence type="ECO:0000313" key="3">
    <source>
        <dbReference type="EMBL" id="KAL1514480.1"/>
    </source>
</evidence>
<feature type="region of interest" description="Disordered" evidence="1">
    <location>
        <begin position="28"/>
        <end position="49"/>
    </location>
</feature>
<feature type="compositionally biased region" description="Basic residues" evidence="1">
    <location>
        <begin position="97"/>
        <end position="112"/>
    </location>
</feature>
<keyword evidence="2" id="KW-0472">Membrane</keyword>
<keyword evidence="2" id="KW-1133">Transmembrane helix</keyword>
<organism evidence="3 4">
    <name type="scientific">Prymnesium parvum</name>
    <name type="common">Toxic golden alga</name>
    <dbReference type="NCBI Taxonomy" id="97485"/>
    <lineage>
        <taxon>Eukaryota</taxon>
        <taxon>Haptista</taxon>
        <taxon>Haptophyta</taxon>
        <taxon>Prymnesiophyceae</taxon>
        <taxon>Prymnesiales</taxon>
        <taxon>Prymnesiaceae</taxon>
        <taxon>Prymnesium</taxon>
    </lineage>
</organism>
<gene>
    <name evidence="3" type="ORF">AB1Y20_003579</name>
</gene>
<keyword evidence="2" id="KW-0812">Transmembrane</keyword>
<feature type="transmembrane region" description="Helical" evidence="2">
    <location>
        <begin position="61"/>
        <end position="85"/>
    </location>
</feature>
<accession>A0AB34J6L9</accession>
<feature type="region of interest" description="Disordered" evidence="1">
    <location>
        <begin position="189"/>
        <end position="288"/>
    </location>
</feature>
<keyword evidence="4" id="KW-1185">Reference proteome</keyword>
<feature type="compositionally biased region" description="Basic and acidic residues" evidence="1">
    <location>
        <begin position="269"/>
        <end position="280"/>
    </location>
</feature>
<comment type="caution">
    <text evidence="3">The sequence shown here is derived from an EMBL/GenBank/DDBJ whole genome shotgun (WGS) entry which is preliminary data.</text>
</comment>
<name>A0AB34J6L9_PRYPA</name>
<feature type="compositionally biased region" description="Acidic residues" evidence="1">
    <location>
        <begin position="115"/>
        <end position="146"/>
    </location>
</feature>
<dbReference type="Proteomes" id="UP001515480">
    <property type="component" value="Unassembled WGS sequence"/>
</dbReference>